<sequence length="278" mass="31215">THFSKDIEDEAAAEMVMEKTKSGWMTREVFRLPKNSISVTQPLDAGVISALKRAFLEMLGFETYCARAFDKAKSISNGRAWALIPHAWDKIKPSTLRNCFTKTPVLPTTMREELRRRRTTRDEQRPQLQNTRYEQYAEKERAYFEHLIAEVQQDNAVTFRVVEHKDEIAKEDLRQTDAEGNRQSNASSDGDSPGGSSSRDGSISSPLADTDIDMAAHTLKQLVGDSDYLTVGGLKHVRQSAQEVSGKARSVEKIVKQLVHACIDLSDEESQKNGGKQQ</sequence>
<keyword evidence="4" id="KW-1185">Reference proteome</keyword>
<dbReference type="GO" id="GO:0003676">
    <property type="term" value="F:nucleic acid binding"/>
    <property type="evidence" value="ECO:0007669"/>
    <property type="project" value="InterPro"/>
</dbReference>
<feature type="compositionally biased region" description="Basic and acidic residues" evidence="1">
    <location>
        <begin position="110"/>
        <end position="125"/>
    </location>
</feature>
<feature type="compositionally biased region" description="Low complexity" evidence="1">
    <location>
        <begin position="187"/>
        <end position="205"/>
    </location>
</feature>
<organism evidence="3 4">
    <name type="scientific">Linnemannia exigua</name>
    <dbReference type="NCBI Taxonomy" id="604196"/>
    <lineage>
        <taxon>Eukaryota</taxon>
        <taxon>Fungi</taxon>
        <taxon>Fungi incertae sedis</taxon>
        <taxon>Mucoromycota</taxon>
        <taxon>Mortierellomycotina</taxon>
        <taxon>Mortierellomycetes</taxon>
        <taxon>Mortierellales</taxon>
        <taxon>Mortierellaceae</taxon>
        <taxon>Linnemannia</taxon>
    </lineage>
</organism>
<comment type="caution">
    <text evidence="3">The sequence shown here is derived from an EMBL/GenBank/DDBJ whole genome shotgun (WGS) entry which is preliminary data.</text>
</comment>
<evidence type="ECO:0000313" key="4">
    <source>
        <dbReference type="Proteomes" id="UP001194580"/>
    </source>
</evidence>
<dbReference type="EMBL" id="JAAAIL010002773">
    <property type="protein sequence ID" value="KAG0254604.1"/>
    <property type="molecule type" value="Genomic_DNA"/>
</dbReference>
<feature type="compositionally biased region" description="Basic and acidic residues" evidence="1">
    <location>
        <begin position="170"/>
        <end position="180"/>
    </location>
</feature>
<reference evidence="3" key="1">
    <citation type="journal article" date="2020" name="Fungal Divers.">
        <title>Resolving the Mortierellaceae phylogeny through synthesis of multi-gene phylogenetics and phylogenomics.</title>
        <authorList>
            <person name="Vandepol N."/>
            <person name="Liber J."/>
            <person name="Desiro A."/>
            <person name="Na H."/>
            <person name="Kennedy M."/>
            <person name="Barry K."/>
            <person name="Grigoriev I.V."/>
            <person name="Miller A.N."/>
            <person name="O'Donnell K."/>
            <person name="Stajich J.E."/>
            <person name="Bonito G."/>
        </authorList>
    </citation>
    <scope>NUCLEOTIDE SEQUENCE</scope>
    <source>
        <strain evidence="3">NRRL 28262</strain>
    </source>
</reference>
<evidence type="ECO:0000313" key="3">
    <source>
        <dbReference type="EMBL" id="KAG0254604.1"/>
    </source>
</evidence>
<dbReference type="Proteomes" id="UP001194580">
    <property type="component" value="Unassembled WGS sequence"/>
</dbReference>
<evidence type="ECO:0000256" key="1">
    <source>
        <dbReference type="SAM" id="MobiDB-lite"/>
    </source>
</evidence>
<name>A0AAD4D330_9FUNG</name>
<accession>A0AAD4D330</accession>
<protein>
    <recommendedName>
        <fullName evidence="2">DDE-1 domain-containing protein</fullName>
    </recommendedName>
</protein>
<feature type="non-terminal residue" evidence="3">
    <location>
        <position position="1"/>
    </location>
</feature>
<feature type="region of interest" description="Disordered" evidence="1">
    <location>
        <begin position="170"/>
        <end position="208"/>
    </location>
</feature>
<feature type="domain" description="DDE-1" evidence="2">
    <location>
        <begin position="12"/>
        <end position="100"/>
    </location>
</feature>
<evidence type="ECO:0000259" key="2">
    <source>
        <dbReference type="Pfam" id="PF03184"/>
    </source>
</evidence>
<dbReference type="AlphaFoldDB" id="A0AAD4D330"/>
<dbReference type="InterPro" id="IPR004875">
    <property type="entry name" value="DDE_SF_endonuclease_dom"/>
</dbReference>
<proteinExistence type="predicted"/>
<feature type="region of interest" description="Disordered" evidence="1">
    <location>
        <begin position="109"/>
        <end position="133"/>
    </location>
</feature>
<gene>
    <name evidence="3" type="ORF">BGZ95_005978</name>
</gene>
<dbReference type="Pfam" id="PF03184">
    <property type="entry name" value="DDE_1"/>
    <property type="match status" value="1"/>
</dbReference>